<keyword evidence="3" id="KW-0963">Cytoplasm</keyword>
<evidence type="ECO:0000256" key="6">
    <source>
        <dbReference type="SAM" id="MobiDB-lite"/>
    </source>
</evidence>
<feature type="coiled-coil region" evidence="5">
    <location>
        <begin position="382"/>
        <end position="418"/>
    </location>
</feature>
<keyword evidence="4" id="KW-0206">Cytoskeleton</keyword>
<feature type="compositionally biased region" description="Basic and acidic residues" evidence="6">
    <location>
        <begin position="256"/>
        <end position="284"/>
    </location>
</feature>
<feature type="region of interest" description="Disordered" evidence="6">
    <location>
        <begin position="317"/>
        <end position="353"/>
    </location>
</feature>
<keyword evidence="9" id="KW-1185">Reference proteome</keyword>
<dbReference type="InterPro" id="IPR027329">
    <property type="entry name" value="TPX2_C"/>
</dbReference>
<organism evidence="8 9">
    <name type="scientific">Stomoxys calcitrans</name>
    <name type="common">Stable fly</name>
    <name type="synonym">Conops calcitrans</name>
    <dbReference type="NCBI Taxonomy" id="35570"/>
    <lineage>
        <taxon>Eukaryota</taxon>
        <taxon>Metazoa</taxon>
        <taxon>Ecdysozoa</taxon>
        <taxon>Arthropoda</taxon>
        <taxon>Hexapoda</taxon>
        <taxon>Insecta</taxon>
        <taxon>Pterygota</taxon>
        <taxon>Neoptera</taxon>
        <taxon>Endopterygota</taxon>
        <taxon>Diptera</taxon>
        <taxon>Brachycera</taxon>
        <taxon>Muscomorpha</taxon>
        <taxon>Muscoidea</taxon>
        <taxon>Muscidae</taxon>
        <taxon>Stomoxys</taxon>
    </lineage>
</organism>
<evidence type="ECO:0000259" key="7">
    <source>
        <dbReference type="Pfam" id="PF06886"/>
    </source>
</evidence>
<feature type="region of interest" description="Disordered" evidence="6">
    <location>
        <begin position="242"/>
        <end position="291"/>
    </location>
</feature>
<dbReference type="Proteomes" id="UP000095300">
    <property type="component" value="Unassembled WGS sequence"/>
</dbReference>
<dbReference type="KEGG" id="scac:106095669"/>
<dbReference type="STRING" id="35570.A0A1I8QA13"/>
<evidence type="ECO:0000256" key="3">
    <source>
        <dbReference type="ARBA" id="ARBA00022490"/>
    </source>
</evidence>
<feature type="compositionally biased region" description="Basic and acidic residues" evidence="6">
    <location>
        <begin position="317"/>
        <end position="334"/>
    </location>
</feature>
<protein>
    <recommendedName>
        <fullName evidence="7">TPX2 C-terminal domain-containing protein</fullName>
    </recommendedName>
</protein>
<feature type="domain" description="TPX2 C-terminal" evidence="7">
    <location>
        <begin position="368"/>
        <end position="427"/>
    </location>
</feature>
<name>A0A1I8QA13_STOCA</name>
<evidence type="ECO:0000256" key="4">
    <source>
        <dbReference type="ARBA" id="ARBA00023212"/>
    </source>
</evidence>
<feature type="compositionally biased region" description="Basic and acidic residues" evidence="6">
    <location>
        <begin position="180"/>
        <end position="210"/>
    </location>
</feature>
<reference evidence="8" key="1">
    <citation type="submission" date="2020-05" db="UniProtKB">
        <authorList>
            <consortium name="EnsemblMetazoa"/>
        </authorList>
    </citation>
    <scope>IDENTIFICATION</scope>
    <source>
        <strain evidence="8">USDA</strain>
    </source>
</reference>
<feature type="compositionally biased region" description="Polar residues" evidence="6">
    <location>
        <begin position="94"/>
        <end position="104"/>
    </location>
</feature>
<sequence>MSYFNVKMPEVQAKFDWDNIDVGNNSLDNSENFFAVRHYEHERLEDMVLLQEELAKTELTDIEEQCVIYKFEKCDNSTTIRDEEDTKEDKENGESSPKTSQSDNGIIKEEHCSSPDNELQENHNNNTREYLLDDGEASSHSKFHTKKSDNSTLCAGEEEQDTEDKENLKSSQHIPNGGVNKEEQCTLQADEKQDPHNDIKSESHLDETVPHLKIPSKVKLACQWSTQKPLTSKCVIATSSKGAVSKNMPPPPQAYLKKDEYQRKREEAEKRRAEEERKLREFHPRPVPNFNSYHQMLEKRKPAHTITVAVTPQVLKKSKEAEEKRRKRLEEWKHKSQAPKFESRPPTVLKEKPFIPEKKPMVIKQCPFNLSTEKRLAVRKHYDEAKHKALEEKRKQVEIEEEERKRREEERIRELRKAATFKARPNPFRN</sequence>
<accession>A0A1I8QA13</accession>
<comment type="similarity">
    <text evidence="2">Belongs to the TPX2 family.</text>
</comment>
<dbReference type="EnsemblMetazoa" id="SCAU015276-RB">
    <property type="protein sequence ID" value="SCAU015276-PB"/>
    <property type="gene ID" value="SCAU015276"/>
</dbReference>
<evidence type="ECO:0000313" key="8">
    <source>
        <dbReference type="EnsemblMetazoa" id="SCAU015276-PB"/>
    </source>
</evidence>
<feature type="region of interest" description="Disordered" evidence="6">
    <location>
        <begin position="80"/>
        <end position="122"/>
    </location>
</feature>
<keyword evidence="5" id="KW-0175">Coiled coil</keyword>
<feature type="region of interest" description="Disordered" evidence="6">
    <location>
        <begin position="136"/>
        <end position="210"/>
    </location>
</feature>
<evidence type="ECO:0000313" key="9">
    <source>
        <dbReference type="Proteomes" id="UP000095300"/>
    </source>
</evidence>
<evidence type="ECO:0000256" key="5">
    <source>
        <dbReference type="SAM" id="Coils"/>
    </source>
</evidence>
<proteinExistence type="inferred from homology"/>
<dbReference type="Pfam" id="PF06886">
    <property type="entry name" value="TPX2"/>
    <property type="match status" value="1"/>
</dbReference>
<evidence type="ECO:0000256" key="1">
    <source>
        <dbReference type="ARBA" id="ARBA00004245"/>
    </source>
</evidence>
<dbReference type="GO" id="GO:0005856">
    <property type="term" value="C:cytoskeleton"/>
    <property type="evidence" value="ECO:0007669"/>
    <property type="project" value="UniProtKB-SubCell"/>
</dbReference>
<dbReference type="AlphaFoldDB" id="A0A1I8QA13"/>
<comment type="subcellular location">
    <subcellularLocation>
        <location evidence="1">Cytoplasm</location>
        <location evidence="1">Cytoskeleton</location>
    </subcellularLocation>
</comment>
<dbReference type="VEuPathDB" id="VectorBase:SCAU015276"/>
<gene>
    <name evidence="8" type="primary">106095669</name>
</gene>
<dbReference type="OrthoDB" id="1684416at2759"/>
<evidence type="ECO:0000256" key="2">
    <source>
        <dbReference type="ARBA" id="ARBA00005885"/>
    </source>
</evidence>